<evidence type="ECO:0000256" key="3">
    <source>
        <dbReference type="SAM" id="MobiDB-lite"/>
    </source>
</evidence>
<dbReference type="Gene3D" id="1.25.40.10">
    <property type="entry name" value="Tetratricopeptide repeat domain"/>
    <property type="match status" value="2"/>
</dbReference>
<dbReference type="PROSITE" id="PS50005">
    <property type="entry name" value="TPR"/>
    <property type="match status" value="3"/>
</dbReference>
<dbReference type="STRING" id="97359.A0A550CYS7"/>
<evidence type="ECO:0000256" key="1">
    <source>
        <dbReference type="ARBA" id="ARBA00022803"/>
    </source>
</evidence>
<dbReference type="GO" id="GO:0045842">
    <property type="term" value="P:positive regulation of mitotic metaphase/anaphase transition"/>
    <property type="evidence" value="ECO:0007669"/>
    <property type="project" value="TreeGrafter"/>
</dbReference>
<dbReference type="InterPro" id="IPR011990">
    <property type="entry name" value="TPR-like_helical_dom_sf"/>
</dbReference>
<feature type="repeat" description="TPR" evidence="2">
    <location>
        <begin position="116"/>
        <end position="149"/>
    </location>
</feature>
<dbReference type="Pfam" id="PF13181">
    <property type="entry name" value="TPR_8"/>
    <property type="match status" value="1"/>
</dbReference>
<dbReference type="AlphaFoldDB" id="A0A550CYS7"/>
<gene>
    <name evidence="4" type="ORF">BD626DRAFT_391302</name>
</gene>
<sequence>MPLLPVPNGHPMARIFQIKSALTFMSGGDYELEICDHLLQAHLFPKSPWIMGLRACVLSDLHEYDRAETQFDQIFEMDSQRIEWVDMYSNVLLVTQQKVKLAKLAHEFVALAKDRPEVCVAIGNHFALRAEHMKAVKYFRRAAELDPTLTGPWTLMGHELVEMKNSHEAMDAYRRAISLNRRDYRAWYGLAQASELLSMKENALYYYQHAVALKPYDVRMLQGLAQCYENMGRLREAVECLRRVLYAASPHEQFSTLKLASLHRIMGEYQEAASYHHRIVQICNAENRPIADYAKSTLEVANYHMHNGGDLSLARELLAVVAQSNAEDVDKAQEMLKAVNVMIHDRDVARIQAAEEASQALPSEAPGDKDHNNMVD</sequence>
<dbReference type="GO" id="GO:0051301">
    <property type="term" value="P:cell division"/>
    <property type="evidence" value="ECO:0007669"/>
    <property type="project" value="TreeGrafter"/>
</dbReference>
<dbReference type="GO" id="GO:0016567">
    <property type="term" value="P:protein ubiquitination"/>
    <property type="evidence" value="ECO:0007669"/>
    <property type="project" value="TreeGrafter"/>
</dbReference>
<dbReference type="Pfam" id="PF14559">
    <property type="entry name" value="TPR_19"/>
    <property type="match status" value="1"/>
</dbReference>
<feature type="repeat" description="TPR" evidence="2">
    <location>
        <begin position="150"/>
        <end position="183"/>
    </location>
</feature>
<reference evidence="4 5" key="1">
    <citation type="journal article" date="2019" name="New Phytol.">
        <title>Comparative genomics reveals unique wood-decay strategies and fruiting body development in the Schizophyllaceae.</title>
        <authorList>
            <person name="Almasi E."/>
            <person name="Sahu N."/>
            <person name="Krizsan K."/>
            <person name="Balint B."/>
            <person name="Kovacs G.M."/>
            <person name="Kiss B."/>
            <person name="Cseklye J."/>
            <person name="Drula E."/>
            <person name="Henrissat B."/>
            <person name="Nagy I."/>
            <person name="Chovatia M."/>
            <person name="Adam C."/>
            <person name="LaButti K."/>
            <person name="Lipzen A."/>
            <person name="Riley R."/>
            <person name="Grigoriev I.V."/>
            <person name="Nagy L.G."/>
        </authorList>
    </citation>
    <scope>NUCLEOTIDE SEQUENCE [LARGE SCALE GENOMIC DNA]</scope>
    <source>
        <strain evidence="4 5">NL-1724</strain>
    </source>
</reference>
<evidence type="ECO:0000256" key="2">
    <source>
        <dbReference type="PROSITE-ProRule" id="PRU00339"/>
    </source>
</evidence>
<protein>
    <submittedName>
        <fullName evidence="4">Uncharacterized protein</fullName>
    </submittedName>
</protein>
<proteinExistence type="predicted"/>
<dbReference type="EMBL" id="VDMD01000001">
    <property type="protein sequence ID" value="TRM69908.1"/>
    <property type="molecule type" value="Genomic_DNA"/>
</dbReference>
<keyword evidence="1 2" id="KW-0802">TPR repeat</keyword>
<accession>A0A550CYS7</accession>
<dbReference type="GO" id="GO:0031145">
    <property type="term" value="P:anaphase-promoting complex-dependent catabolic process"/>
    <property type="evidence" value="ECO:0007669"/>
    <property type="project" value="TreeGrafter"/>
</dbReference>
<evidence type="ECO:0000313" key="5">
    <source>
        <dbReference type="Proteomes" id="UP000320762"/>
    </source>
</evidence>
<dbReference type="OrthoDB" id="10262026at2759"/>
<feature type="region of interest" description="Disordered" evidence="3">
    <location>
        <begin position="356"/>
        <end position="376"/>
    </location>
</feature>
<dbReference type="InterPro" id="IPR019734">
    <property type="entry name" value="TPR_rpt"/>
</dbReference>
<dbReference type="Proteomes" id="UP000320762">
    <property type="component" value="Unassembled WGS sequence"/>
</dbReference>
<name>A0A550CYS7_9AGAR</name>
<dbReference type="SUPFAM" id="SSF48452">
    <property type="entry name" value="TPR-like"/>
    <property type="match status" value="2"/>
</dbReference>
<comment type="caution">
    <text evidence="4">The sequence shown here is derived from an EMBL/GenBank/DDBJ whole genome shotgun (WGS) entry which is preliminary data.</text>
</comment>
<evidence type="ECO:0000313" key="4">
    <source>
        <dbReference type="EMBL" id="TRM69908.1"/>
    </source>
</evidence>
<dbReference type="SMART" id="SM00028">
    <property type="entry name" value="TPR"/>
    <property type="match status" value="5"/>
</dbReference>
<dbReference type="PANTHER" id="PTHR12558:SF10">
    <property type="entry name" value="CELL DIVISION CYCLE PROTEIN 23 HOMOLOG"/>
    <property type="match status" value="1"/>
</dbReference>
<dbReference type="PANTHER" id="PTHR12558">
    <property type="entry name" value="CELL DIVISION CYCLE 16,23,27"/>
    <property type="match status" value="1"/>
</dbReference>
<organism evidence="4 5">
    <name type="scientific">Schizophyllum amplum</name>
    <dbReference type="NCBI Taxonomy" id="97359"/>
    <lineage>
        <taxon>Eukaryota</taxon>
        <taxon>Fungi</taxon>
        <taxon>Dikarya</taxon>
        <taxon>Basidiomycota</taxon>
        <taxon>Agaricomycotina</taxon>
        <taxon>Agaricomycetes</taxon>
        <taxon>Agaricomycetidae</taxon>
        <taxon>Agaricales</taxon>
        <taxon>Schizophyllaceae</taxon>
        <taxon>Schizophyllum</taxon>
    </lineage>
</organism>
<dbReference type="GO" id="GO:0005680">
    <property type="term" value="C:anaphase-promoting complex"/>
    <property type="evidence" value="ECO:0007669"/>
    <property type="project" value="UniProtKB-ARBA"/>
</dbReference>
<keyword evidence="5" id="KW-1185">Reference proteome</keyword>
<feature type="compositionally biased region" description="Basic and acidic residues" evidence="3">
    <location>
        <begin position="366"/>
        <end position="376"/>
    </location>
</feature>
<feature type="repeat" description="TPR" evidence="2">
    <location>
        <begin position="184"/>
        <end position="217"/>
    </location>
</feature>